<feature type="domain" description="EF-hand" evidence="4">
    <location>
        <begin position="110"/>
        <end position="145"/>
    </location>
</feature>
<dbReference type="AlphaFoldDB" id="C1MZT1"/>
<evidence type="ECO:0000313" key="5">
    <source>
        <dbReference type="EMBL" id="EEH54658.1"/>
    </source>
</evidence>
<keyword evidence="1" id="KW-0479">Metal-binding</keyword>
<accession>C1MZT1</accession>
<dbReference type="PANTHER" id="PTHR34524:SF6">
    <property type="entry name" value="CALCYPHOSINE LIKE"/>
    <property type="match status" value="1"/>
</dbReference>
<dbReference type="Gene3D" id="1.10.238.10">
    <property type="entry name" value="EF-hand"/>
    <property type="match status" value="2"/>
</dbReference>
<dbReference type="RefSeq" id="XP_003061008.1">
    <property type="nucleotide sequence ID" value="XM_003060962.1"/>
</dbReference>
<dbReference type="OrthoDB" id="26525at2759"/>
<dbReference type="GeneID" id="9686712"/>
<dbReference type="PANTHER" id="PTHR34524">
    <property type="entry name" value="CALCYPHOSIN"/>
    <property type="match status" value="1"/>
</dbReference>
<dbReference type="SMART" id="SM00054">
    <property type="entry name" value="EFh"/>
    <property type="match status" value="4"/>
</dbReference>
<dbReference type="InterPro" id="IPR051581">
    <property type="entry name" value="Ca-bind"/>
</dbReference>
<feature type="domain" description="EF-hand" evidence="4">
    <location>
        <begin position="1"/>
        <end position="28"/>
    </location>
</feature>
<organism evidence="6">
    <name type="scientific">Micromonas pusilla (strain CCMP1545)</name>
    <name type="common">Picoplanktonic green alga</name>
    <dbReference type="NCBI Taxonomy" id="564608"/>
    <lineage>
        <taxon>Eukaryota</taxon>
        <taxon>Viridiplantae</taxon>
        <taxon>Chlorophyta</taxon>
        <taxon>Mamiellophyceae</taxon>
        <taxon>Mamiellales</taxon>
        <taxon>Mamiellaceae</taxon>
        <taxon>Micromonas</taxon>
    </lineage>
</organism>
<evidence type="ECO:0000256" key="1">
    <source>
        <dbReference type="ARBA" id="ARBA00022723"/>
    </source>
</evidence>
<protein>
    <submittedName>
        <fullName evidence="5">Predicted protein</fullName>
    </submittedName>
</protein>
<evidence type="ECO:0000256" key="3">
    <source>
        <dbReference type="ARBA" id="ARBA00022837"/>
    </source>
</evidence>
<keyword evidence="2" id="KW-0677">Repeat</keyword>
<dbReference type="KEGG" id="mpp:MICPUCDRAFT_28373"/>
<proteinExistence type="predicted"/>
<evidence type="ECO:0000313" key="6">
    <source>
        <dbReference type="Proteomes" id="UP000001876"/>
    </source>
</evidence>
<feature type="domain" description="EF-hand" evidence="4">
    <location>
        <begin position="29"/>
        <end position="64"/>
    </location>
</feature>
<dbReference type="PROSITE" id="PS00018">
    <property type="entry name" value="EF_HAND_1"/>
    <property type="match status" value="1"/>
</dbReference>
<sequence length="185" mass="21607">MFKYLDTDGNGKVSHAEFAKGLHRMNIHPRHEDMVKILKHYDANEDGEIDFEGFFKTLIPEQDNAGFVDGNWQWDAYHDPKPANIVPTSHMLYGNGLEKMLMEKIEQLMDGKGSMIKVFRELDWDRSGTVDPREFRAWLNRLNFHPDDETFERTWKSFDPEGKGHLVYQDFVSRVVPKTKFGGLE</sequence>
<keyword evidence="6" id="KW-1185">Reference proteome</keyword>
<reference evidence="5 6" key="1">
    <citation type="journal article" date="2009" name="Science">
        <title>Green evolution and dynamic adaptations revealed by genomes of the marine picoeukaryotes Micromonas.</title>
        <authorList>
            <person name="Worden A.Z."/>
            <person name="Lee J.H."/>
            <person name="Mock T."/>
            <person name="Rouze P."/>
            <person name="Simmons M.P."/>
            <person name="Aerts A.L."/>
            <person name="Allen A.E."/>
            <person name="Cuvelier M.L."/>
            <person name="Derelle E."/>
            <person name="Everett M.V."/>
            <person name="Foulon E."/>
            <person name="Grimwood J."/>
            <person name="Gundlach H."/>
            <person name="Henrissat B."/>
            <person name="Napoli C."/>
            <person name="McDonald S.M."/>
            <person name="Parker M.S."/>
            <person name="Rombauts S."/>
            <person name="Salamov A."/>
            <person name="Von Dassow P."/>
            <person name="Badger J.H."/>
            <person name="Coutinho P.M."/>
            <person name="Demir E."/>
            <person name="Dubchak I."/>
            <person name="Gentemann C."/>
            <person name="Eikrem W."/>
            <person name="Gready J.E."/>
            <person name="John U."/>
            <person name="Lanier W."/>
            <person name="Lindquist E.A."/>
            <person name="Lucas S."/>
            <person name="Mayer K.F."/>
            <person name="Moreau H."/>
            <person name="Not F."/>
            <person name="Otillar R."/>
            <person name="Panaud O."/>
            <person name="Pangilinan J."/>
            <person name="Paulsen I."/>
            <person name="Piegu B."/>
            <person name="Poliakov A."/>
            <person name="Robbens S."/>
            <person name="Schmutz J."/>
            <person name="Toulza E."/>
            <person name="Wyss T."/>
            <person name="Zelensky A."/>
            <person name="Zhou K."/>
            <person name="Armbrust E.V."/>
            <person name="Bhattacharya D."/>
            <person name="Goodenough U.W."/>
            <person name="Van de Peer Y."/>
            <person name="Grigoriev I.V."/>
        </authorList>
    </citation>
    <scope>NUCLEOTIDE SEQUENCE [LARGE SCALE GENOMIC DNA]</scope>
    <source>
        <strain evidence="5 6">CCMP1545</strain>
    </source>
</reference>
<gene>
    <name evidence="5" type="ORF">MICPUCDRAFT_28373</name>
</gene>
<dbReference type="InterPro" id="IPR002048">
    <property type="entry name" value="EF_hand_dom"/>
</dbReference>
<keyword evidence="3" id="KW-0106">Calcium</keyword>
<dbReference type="Pfam" id="PF13499">
    <property type="entry name" value="EF-hand_7"/>
    <property type="match status" value="2"/>
</dbReference>
<dbReference type="EMBL" id="GG663743">
    <property type="protein sequence ID" value="EEH54658.1"/>
    <property type="molecule type" value="Genomic_DNA"/>
</dbReference>
<evidence type="ECO:0000259" key="4">
    <source>
        <dbReference type="PROSITE" id="PS50222"/>
    </source>
</evidence>
<name>C1MZT1_MICPC</name>
<dbReference type="GO" id="GO:0005509">
    <property type="term" value="F:calcium ion binding"/>
    <property type="evidence" value="ECO:0007669"/>
    <property type="project" value="InterPro"/>
</dbReference>
<dbReference type="InterPro" id="IPR011992">
    <property type="entry name" value="EF-hand-dom_pair"/>
</dbReference>
<dbReference type="InterPro" id="IPR018247">
    <property type="entry name" value="EF_Hand_1_Ca_BS"/>
</dbReference>
<evidence type="ECO:0000256" key="2">
    <source>
        <dbReference type="ARBA" id="ARBA00022737"/>
    </source>
</evidence>
<dbReference type="PROSITE" id="PS50222">
    <property type="entry name" value="EF_HAND_2"/>
    <property type="match status" value="3"/>
</dbReference>
<dbReference type="SUPFAM" id="SSF47473">
    <property type="entry name" value="EF-hand"/>
    <property type="match status" value="1"/>
</dbReference>
<dbReference type="STRING" id="564608.C1MZT1"/>
<dbReference type="Proteomes" id="UP000001876">
    <property type="component" value="Unassembled WGS sequence"/>
</dbReference>